<evidence type="ECO:0000256" key="1">
    <source>
        <dbReference type="SAM" id="Phobius"/>
    </source>
</evidence>
<evidence type="ECO:0000259" key="2">
    <source>
        <dbReference type="Pfam" id="PF04536"/>
    </source>
</evidence>
<dbReference type="PANTHER" id="PTHR30373:SF2">
    <property type="entry name" value="UPF0603 PROTEIN YGCG"/>
    <property type="match status" value="1"/>
</dbReference>
<organism evidence="3">
    <name type="scientific">mine drainage metagenome</name>
    <dbReference type="NCBI Taxonomy" id="410659"/>
    <lineage>
        <taxon>unclassified sequences</taxon>
        <taxon>metagenomes</taxon>
        <taxon>ecological metagenomes</taxon>
    </lineage>
</organism>
<sequence>MIRWLVALLVCLLPWLAQADVGIPPLQHRVTDLTGTLTPQQQSALEANLAAFEARKGSQIAILMLPTTQPEDIAQYSIRVVEAWKLGRKGVDDGVLVLLAKDDHKSRIEVGYGLEGALNDATAKRIVSEVMRPHLTQGDFYGGLLAGVNKIESVIDGEPLPEPVQSSGQGGFDANYIFAVFVAAMVLGGLLRALLGGFVGGIVTGGLVGILLWVLGAGLVFAVFLGIMAFFMTMARGRSFPAGFGGGGFGGGSAGGGFSGGGGGFGGGGASGDW</sequence>
<keyword evidence="1" id="KW-1133">Transmembrane helix</keyword>
<name>A0A1J5R270_9ZZZZ</name>
<keyword evidence="1" id="KW-0472">Membrane</keyword>
<accession>A0A1J5R270</accession>
<comment type="caution">
    <text evidence="3">The sequence shown here is derived from an EMBL/GenBank/DDBJ whole genome shotgun (WGS) entry which is preliminary data.</text>
</comment>
<dbReference type="EMBL" id="MLJW01000668">
    <property type="protein sequence ID" value="OIQ83835.1"/>
    <property type="molecule type" value="Genomic_DNA"/>
</dbReference>
<dbReference type="Pfam" id="PF04536">
    <property type="entry name" value="TPM_phosphatase"/>
    <property type="match status" value="1"/>
</dbReference>
<dbReference type="AlphaFoldDB" id="A0A1J5R270"/>
<dbReference type="InterPro" id="IPR007621">
    <property type="entry name" value="TPM_dom"/>
</dbReference>
<gene>
    <name evidence="3" type="ORF">GALL_343540</name>
</gene>
<keyword evidence="1" id="KW-0812">Transmembrane</keyword>
<evidence type="ECO:0000313" key="3">
    <source>
        <dbReference type="EMBL" id="OIQ83835.1"/>
    </source>
</evidence>
<protein>
    <recommendedName>
        <fullName evidence="2">TPM domain-containing protein</fullName>
    </recommendedName>
</protein>
<dbReference type="PANTHER" id="PTHR30373">
    <property type="entry name" value="UPF0603 PROTEIN YGCG"/>
    <property type="match status" value="1"/>
</dbReference>
<feature type="domain" description="TPM" evidence="2">
    <location>
        <begin position="30"/>
        <end position="153"/>
    </location>
</feature>
<feature type="transmembrane region" description="Helical" evidence="1">
    <location>
        <begin position="207"/>
        <end position="231"/>
    </location>
</feature>
<dbReference type="Gene3D" id="3.10.310.50">
    <property type="match status" value="1"/>
</dbReference>
<reference evidence="3" key="1">
    <citation type="submission" date="2016-10" db="EMBL/GenBank/DDBJ databases">
        <title>Sequence of Gallionella enrichment culture.</title>
        <authorList>
            <person name="Poehlein A."/>
            <person name="Muehling M."/>
            <person name="Daniel R."/>
        </authorList>
    </citation>
    <scope>NUCLEOTIDE SEQUENCE</scope>
</reference>
<feature type="transmembrane region" description="Helical" evidence="1">
    <location>
        <begin position="176"/>
        <end position="195"/>
    </location>
</feature>
<proteinExistence type="predicted"/>